<evidence type="ECO:0000313" key="1">
    <source>
        <dbReference type="EMBL" id="PSH61605.1"/>
    </source>
</evidence>
<gene>
    <name evidence="1" type="ORF">CU103_22625</name>
</gene>
<comment type="caution">
    <text evidence="1">The sequence shown here is derived from an EMBL/GenBank/DDBJ whole genome shotgun (WGS) entry which is preliminary data.</text>
</comment>
<evidence type="ECO:0000313" key="2">
    <source>
        <dbReference type="Proteomes" id="UP000241764"/>
    </source>
</evidence>
<dbReference type="AlphaFoldDB" id="A0A2P7B564"/>
<name>A0A2P7B564_9HYPH</name>
<protein>
    <submittedName>
        <fullName evidence="1">Uncharacterized protein</fullName>
    </submittedName>
</protein>
<reference evidence="2" key="1">
    <citation type="submission" date="2017-11" db="EMBL/GenBank/DDBJ databases">
        <authorList>
            <person name="Kuznetsova I."/>
            <person name="Sazanova A."/>
            <person name="Chirak E."/>
            <person name="Safronova V."/>
            <person name="Willems A."/>
        </authorList>
    </citation>
    <scope>NUCLEOTIDE SEQUENCE [LARGE SCALE GENOMIC DNA]</scope>
    <source>
        <strain evidence="2">CCBAU 03422</strain>
    </source>
</reference>
<sequence>MPFEVSTRRLSTERFLRSYLKQRSNWALSVKGREIKVKVGEGVRMWFGYELSEDGVWEAVCYRTNFGRRPPLEDSLRTEMVKRTGPMRAGALLARRVASRLLMASVIECQSDQTLASGQIRELFISAKD</sequence>
<accession>A0A2P7B564</accession>
<organism evidence="1 2">
    <name type="scientific">Phyllobacterium sophorae</name>
    <dbReference type="NCBI Taxonomy" id="1520277"/>
    <lineage>
        <taxon>Bacteria</taxon>
        <taxon>Pseudomonadati</taxon>
        <taxon>Pseudomonadota</taxon>
        <taxon>Alphaproteobacteria</taxon>
        <taxon>Hyphomicrobiales</taxon>
        <taxon>Phyllobacteriaceae</taxon>
        <taxon>Phyllobacterium</taxon>
    </lineage>
</organism>
<keyword evidence="2" id="KW-1185">Reference proteome</keyword>
<dbReference type="Proteomes" id="UP000241764">
    <property type="component" value="Unassembled WGS sequence"/>
</dbReference>
<proteinExistence type="predicted"/>
<dbReference type="EMBL" id="PGGM01000012">
    <property type="protein sequence ID" value="PSH61605.1"/>
    <property type="molecule type" value="Genomic_DNA"/>
</dbReference>